<evidence type="ECO:0000313" key="1">
    <source>
        <dbReference type="EMBL" id="CBX28566.1"/>
    </source>
</evidence>
<gene>
    <name evidence="1" type="ORF">N47_G38900</name>
</gene>
<organism evidence="1">
    <name type="scientific">uncultured Desulfobacterium sp</name>
    <dbReference type="NCBI Taxonomy" id="201089"/>
    <lineage>
        <taxon>Bacteria</taxon>
        <taxon>Pseudomonadati</taxon>
        <taxon>Thermodesulfobacteriota</taxon>
        <taxon>Desulfobacteria</taxon>
        <taxon>Desulfobacterales</taxon>
        <taxon>Desulfobacteriaceae</taxon>
        <taxon>Desulfobacterium</taxon>
        <taxon>environmental samples</taxon>
    </lineage>
</organism>
<dbReference type="EMBL" id="FR695868">
    <property type="protein sequence ID" value="CBX28566.1"/>
    <property type="molecule type" value="Genomic_DNA"/>
</dbReference>
<name>E1YDC2_9BACT</name>
<proteinExistence type="predicted"/>
<accession>E1YDC2</accession>
<sequence length="54" mass="6470">MGRQVVFSLRRWSSRIPTGFHVSRGTWVLNPESLIHLIYRTFTFYGKPFQTFHL</sequence>
<dbReference type="AlphaFoldDB" id="E1YDC2"/>
<reference evidence="1" key="1">
    <citation type="journal article" date="2011" name="Environ. Microbiol.">
        <title>Genomic insights into the metabolic potential of the polycyclic aromatic hydrocarbon degrading sulfate-reducing Deltaproteobacterium N47.</title>
        <authorList>
            <person name="Bergmann F."/>
            <person name="Selesi D."/>
            <person name="Weinmaier T."/>
            <person name="Tischler P."/>
            <person name="Rattei T."/>
            <person name="Meckenstock R.U."/>
        </authorList>
    </citation>
    <scope>NUCLEOTIDE SEQUENCE</scope>
</reference>
<protein>
    <submittedName>
        <fullName evidence="1">Uncharacterized protein</fullName>
    </submittedName>
</protein>